<protein>
    <submittedName>
        <fullName evidence="1">Uncharacterized protein</fullName>
    </submittedName>
</protein>
<reference evidence="1" key="1">
    <citation type="submission" date="2022-11" db="EMBL/GenBank/DDBJ databases">
        <authorList>
            <person name="Petersen C."/>
        </authorList>
    </citation>
    <scope>NUCLEOTIDE SEQUENCE</scope>
    <source>
        <strain evidence="1">IBT 21917</strain>
    </source>
</reference>
<dbReference type="AlphaFoldDB" id="A0A9W9IQF9"/>
<name>A0A9W9IQF9_9EURO</name>
<dbReference type="EMBL" id="JAPQKO010000001">
    <property type="protein sequence ID" value="KAJ5183283.1"/>
    <property type="molecule type" value="Genomic_DNA"/>
</dbReference>
<dbReference type="OrthoDB" id="4488120at2759"/>
<keyword evidence="2" id="KW-1185">Reference proteome</keyword>
<accession>A0A9W9IQF9</accession>
<evidence type="ECO:0000313" key="1">
    <source>
        <dbReference type="EMBL" id="KAJ5183283.1"/>
    </source>
</evidence>
<sequence>MEKQLHSVRQKPVTATEAMGRLVSKAKELIVLGCLSDNEKRRTADTIKILRRTQSASKRRKYKLFLCDLLEKTGPPSVLLCAIALGQVVIANMRQRDRHRLIELVENDTHFSHRTIQRLAARCQIPVSLESLNSNDLENMDNTHDWQERPAIPDTYEEQSLQAASQPTYEMNIGRQIELMWSKAPIDLIPQLGDFMKDAIESSYQWKMERAAGEPTTDCFVTIVPEDENADISINLRVGQRLGLQLLTLLKLRPLWSSLLGHLPP</sequence>
<evidence type="ECO:0000313" key="2">
    <source>
        <dbReference type="Proteomes" id="UP001146351"/>
    </source>
</evidence>
<dbReference type="Proteomes" id="UP001146351">
    <property type="component" value="Unassembled WGS sequence"/>
</dbReference>
<gene>
    <name evidence="1" type="ORF">N7492_000899</name>
</gene>
<comment type="caution">
    <text evidence="1">The sequence shown here is derived from an EMBL/GenBank/DDBJ whole genome shotgun (WGS) entry which is preliminary data.</text>
</comment>
<proteinExistence type="predicted"/>
<reference evidence="1" key="2">
    <citation type="journal article" date="2023" name="IMA Fungus">
        <title>Comparative genomic study of the Penicillium genus elucidates a diverse pangenome and 15 lateral gene transfer events.</title>
        <authorList>
            <person name="Petersen C."/>
            <person name="Sorensen T."/>
            <person name="Nielsen M.R."/>
            <person name="Sondergaard T.E."/>
            <person name="Sorensen J.L."/>
            <person name="Fitzpatrick D.A."/>
            <person name="Frisvad J.C."/>
            <person name="Nielsen K.L."/>
        </authorList>
    </citation>
    <scope>NUCLEOTIDE SEQUENCE</scope>
    <source>
        <strain evidence="1">IBT 21917</strain>
    </source>
</reference>
<organism evidence="1 2">
    <name type="scientific">Penicillium capsulatum</name>
    <dbReference type="NCBI Taxonomy" id="69766"/>
    <lineage>
        <taxon>Eukaryota</taxon>
        <taxon>Fungi</taxon>
        <taxon>Dikarya</taxon>
        <taxon>Ascomycota</taxon>
        <taxon>Pezizomycotina</taxon>
        <taxon>Eurotiomycetes</taxon>
        <taxon>Eurotiomycetidae</taxon>
        <taxon>Eurotiales</taxon>
        <taxon>Aspergillaceae</taxon>
        <taxon>Penicillium</taxon>
    </lineage>
</organism>